<dbReference type="Gene3D" id="3.10.450.50">
    <property type="match status" value="1"/>
</dbReference>
<dbReference type="RefSeq" id="WP_380896741.1">
    <property type="nucleotide sequence ID" value="NZ_JBHTKY010000016.1"/>
</dbReference>
<name>A0ABW3RNW7_9SPHI</name>
<proteinExistence type="predicted"/>
<gene>
    <name evidence="2" type="ORF">ACFQ2C_11525</name>
</gene>
<protein>
    <submittedName>
        <fullName evidence="2">YchJ family protein</fullName>
    </submittedName>
</protein>
<organism evidence="2 3">
    <name type="scientific">Sphingobacterium daejeonense</name>
    <dbReference type="NCBI Taxonomy" id="371142"/>
    <lineage>
        <taxon>Bacteria</taxon>
        <taxon>Pseudomonadati</taxon>
        <taxon>Bacteroidota</taxon>
        <taxon>Sphingobacteriia</taxon>
        <taxon>Sphingobacteriales</taxon>
        <taxon>Sphingobacteriaceae</taxon>
        <taxon>Sphingobacterium</taxon>
    </lineage>
</organism>
<dbReference type="InterPro" id="IPR032710">
    <property type="entry name" value="NTF2-like_dom_sf"/>
</dbReference>
<dbReference type="SUPFAM" id="SSF54427">
    <property type="entry name" value="NTF2-like"/>
    <property type="match status" value="1"/>
</dbReference>
<dbReference type="Pfam" id="PF17775">
    <property type="entry name" value="YchJ_M-like"/>
    <property type="match status" value="1"/>
</dbReference>
<dbReference type="EMBL" id="JBHTKY010000016">
    <property type="protein sequence ID" value="MFD1166237.1"/>
    <property type="molecule type" value="Genomic_DNA"/>
</dbReference>
<evidence type="ECO:0000313" key="3">
    <source>
        <dbReference type="Proteomes" id="UP001597205"/>
    </source>
</evidence>
<dbReference type="PANTHER" id="PTHR33747:SF1">
    <property type="entry name" value="ADENYLATE CYCLASE-ASSOCIATED CAP C-TERMINAL DOMAIN-CONTAINING PROTEIN"/>
    <property type="match status" value="1"/>
</dbReference>
<sequence length="116" mass="13819">MSYQKCCKIIHDNYKNADSAEQLMRARYSAFALHMVDFLYETFHPTSRRFQKKAEIEQWSKENKWIGLDVIKATENTVEFRAFYLDSAGNDFNHHEKSRFQKLHGAWYYLDGKVLA</sequence>
<accession>A0ABW3RNW7</accession>
<keyword evidence="3" id="KW-1185">Reference proteome</keyword>
<dbReference type="Proteomes" id="UP001597205">
    <property type="component" value="Unassembled WGS sequence"/>
</dbReference>
<evidence type="ECO:0000313" key="2">
    <source>
        <dbReference type="EMBL" id="MFD1166237.1"/>
    </source>
</evidence>
<dbReference type="InterPro" id="IPR048469">
    <property type="entry name" value="YchJ-like_M"/>
</dbReference>
<evidence type="ECO:0000259" key="1">
    <source>
        <dbReference type="Pfam" id="PF17775"/>
    </source>
</evidence>
<comment type="caution">
    <text evidence="2">The sequence shown here is derived from an EMBL/GenBank/DDBJ whole genome shotgun (WGS) entry which is preliminary data.</text>
</comment>
<feature type="domain" description="YchJ-like middle NTF2-like" evidence="1">
    <location>
        <begin position="19"/>
        <end position="112"/>
    </location>
</feature>
<reference evidence="3" key="1">
    <citation type="journal article" date="2019" name="Int. J. Syst. Evol. Microbiol.">
        <title>The Global Catalogue of Microorganisms (GCM) 10K type strain sequencing project: providing services to taxonomists for standard genome sequencing and annotation.</title>
        <authorList>
            <consortium name="The Broad Institute Genomics Platform"/>
            <consortium name="The Broad Institute Genome Sequencing Center for Infectious Disease"/>
            <person name="Wu L."/>
            <person name="Ma J."/>
        </authorList>
    </citation>
    <scope>NUCLEOTIDE SEQUENCE [LARGE SCALE GENOMIC DNA]</scope>
    <source>
        <strain evidence="3">CCUG 52468</strain>
    </source>
</reference>
<dbReference type="PANTHER" id="PTHR33747">
    <property type="entry name" value="UPF0225 PROTEIN SCO1677"/>
    <property type="match status" value="1"/>
</dbReference>